<dbReference type="GO" id="GO:0008887">
    <property type="term" value="F:glycerate kinase activity"/>
    <property type="evidence" value="ECO:0007669"/>
    <property type="project" value="InterPro"/>
</dbReference>
<comment type="caution">
    <text evidence="7">The sequence shown here is derived from an EMBL/GenBank/DDBJ whole genome shotgun (WGS) entry which is preliminary data.</text>
</comment>
<feature type="domain" description="MOFRL" evidence="5">
    <location>
        <begin position="342"/>
        <end position="447"/>
    </location>
</feature>
<evidence type="ECO:0000259" key="5">
    <source>
        <dbReference type="Pfam" id="PF05161"/>
    </source>
</evidence>
<dbReference type="FunFam" id="3.40.1480.10:FF:000002">
    <property type="entry name" value="Glycerate kinase"/>
    <property type="match status" value="1"/>
</dbReference>
<dbReference type="GO" id="GO:0005737">
    <property type="term" value="C:cytoplasm"/>
    <property type="evidence" value="ECO:0007669"/>
    <property type="project" value="TreeGrafter"/>
</dbReference>
<dbReference type="Gene3D" id="3.40.50.10180">
    <property type="entry name" value="Glycerate kinase, MOFRL-like N-terminal domain"/>
    <property type="match status" value="1"/>
</dbReference>
<dbReference type="AlphaFoldDB" id="A0A133U624"/>
<sequence>MIENKEEILSSGNRKPKEICLQVIVHALKSVNPSIEIGKRVSISSKKLRIFGKQIDLDKINDIYVIGGGKASYAMAEELENKLSDRIREGVIVTKYGYMRKPFSKLKVVEANHPVPDQNGLEAGEEILQIASEAEKDDLVINLISGGGSALLCSPQDPITLEEMQNTTDLLVKSGATINEINAVRKHISKIKGGKLAEKIHPASCISLIVSDVVGDPLDVIASGPTVPDPTTFEDAYRALENHSILEKVPKSVLDHISEGMKKKIRETPKKDRFRDMKIDNIIISSNDKATEAAAEKSKELGFETLVLSRMIEGESKEVGIVTAGILRDIKRTQTPVGPPATLISGGETTVKLSDEEGEGGPNQEFVLGAAAKISGFTDVAVAAIDTDGTDGPTDVAGGIVDGSTVKRLNENGLKLPEVLRSHNSGFALKKLGDAIFTGPTGTNVNDLRIAVAL</sequence>
<dbReference type="Gene3D" id="3.40.1480.10">
    <property type="entry name" value="MOFRL domain"/>
    <property type="match status" value="1"/>
</dbReference>
<evidence type="ECO:0000256" key="2">
    <source>
        <dbReference type="ARBA" id="ARBA00022741"/>
    </source>
</evidence>
<dbReference type="Pfam" id="PF05161">
    <property type="entry name" value="MOFRL"/>
    <property type="match status" value="1"/>
</dbReference>
<organism evidence="7 8">
    <name type="scientific">candidate division MSBL1 archaeon SCGC-AAA259B11</name>
    <dbReference type="NCBI Taxonomy" id="1698260"/>
    <lineage>
        <taxon>Archaea</taxon>
        <taxon>Methanobacteriati</taxon>
        <taxon>Methanobacteriota</taxon>
        <taxon>candidate division MSBL1</taxon>
    </lineage>
</organism>
<evidence type="ECO:0000313" key="7">
    <source>
        <dbReference type="EMBL" id="KXA89643.1"/>
    </source>
</evidence>
<gene>
    <name evidence="7" type="ORF">AKJ61_02435</name>
</gene>
<evidence type="ECO:0000256" key="4">
    <source>
        <dbReference type="ARBA" id="ARBA00022840"/>
    </source>
</evidence>
<dbReference type="SUPFAM" id="SSF82544">
    <property type="entry name" value="GckA/TtuD-like"/>
    <property type="match status" value="1"/>
</dbReference>
<evidence type="ECO:0008006" key="9">
    <source>
        <dbReference type="Google" id="ProtNLM"/>
    </source>
</evidence>
<dbReference type="Proteomes" id="UP000070184">
    <property type="component" value="Unassembled WGS sequence"/>
</dbReference>
<dbReference type="EMBL" id="LHXK01000027">
    <property type="protein sequence ID" value="KXA89643.1"/>
    <property type="molecule type" value="Genomic_DNA"/>
</dbReference>
<dbReference type="InterPro" id="IPR037035">
    <property type="entry name" value="GK-like_C_sf"/>
</dbReference>
<name>A0A133U624_9EURY</name>
<dbReference type="InterPro" id="IPR007835">
    <property type="entry name" value="MOFRL"/>
</dbReference>
<keyword evidence="3" id="KW-0418">Kinase</keyword>
<keyword evidence="4" id="KW-0067">ATP-binding</keyword>
<dbReference type="PATRIC" id="fig|1698260.3.peg.476"/>
<keyword evidence="1" id="KW-0808">Transferase</keyword>
<dbReference type="InterPro" id="IPR039760">
    <property type="entry name" value="MOFRL_protein"/>
</dbReference>
<keyword evidence="2" id="KW-0547">Nucleotide-binding</keyword>
<evidence type="ECO:0000256" key="1">
    <source>
        <dbReference type="ARBA" id="ARBA00022679"/>
    </source>
</evidence>
<dbReference type="GO" id="GO:0005524">
    <property type="term" value="F:ATP binding"/>
    <property type="evidence" value="ECO:0007669"/>
    <property type="project" value="UniProtKB-KW"/>
</dbReference>
<evidence type="ECO:0000259" key="6">
    <source>
        <dbReference type="Pfam" id="PF13660"/>
    </source>
</evidence>
<dbReference type="FunFam" id="3.40.50.10180:FF:000001">
    <property type="entry name" value="Glycerate kinase"/>
    <property type="match status" value="1"/>
</dbReference>
<dbReference type="InterPro" id="IPR038614">
    <property type="entry name" value="GK_N_sf"/>
</dbReference>
<feature type="domain" description="MOFRL-associated" evidence="6">
    <location>
        <begin position="21"/>
        <end position="257"/>
    </location>
</feature>
<proteinExistence type="predicted"/>
<keyword evidence="8" id="KW-1185">Reference proteome</keyword>
<dbReference type="InterPro" id="IPR025286">
    <property type="entry name" value="MOFRL_assoc_dom"/>
</dbReference>
<reference evidence="7 8" key="1">
    <citation type="journal article" date="2016" name="Sci. Rep.">
        <title>Metabolic traits of an uncultured archaeal lineage -MSBL1- from brine pools of the Red Sea.</title>
        <authorList>
            <person name="Mwirichia R."/>
            <person name="Alam I."/>
            <person name="Rashid M."/>
            <person name="Vinu M."/>
            <person name="Ba-Alawi W."/>
            <person name="Anthony Kamau A."/>
            <person name="Kamanda Ngugi D."/>
            <person name="Goker M."/>
            <person name="Klenk H.P."/>
            <person name="Bajic V."/>
            <person name="Stingl U."/>
        </authorList>
    </citation>
    <scope>NUCLEOTIDE SEQUENCE [LARGE SCALE GENOMIC DNA]</scope>
    <source>
        <strain evidence="7">SCGC-AAA259B11</strain>
    </source>
</reference>
<evidence type="ECO:0000256" key="3">
    <source>
        <dbReference type="ARBA" id="ARBA00022777"/>
    </source>
</evidence>
<dbReference type="PANTHER" id="PTHR12227">
    <property type="entry name" value="GLYCERATE KINASE"/>
    <property type="match status" value="1"/>
</dbReference>
<evidence type="ECO:0000313" key="8">
    <source>
        <dbReference type="Proteomes" id="UP000070184"/>
    </source>
</evidence>
<accession>A0A133U624</accession>
<protein>
    <recommendedName>
        <fullName evidence="9">Glycerate kinase</fullName>
    </recommendedName>
</protein>
<dbReference type="PANTHER" id="PTHR12227:SF0">
    <property type="entry name" value="GLYCERATE KINASE"/>
    <property type="match status" value="1"/>
</dbReference>
<dbReference type="Pfam" id="PF13660">
    <property type="entry name" value="DUF4147"/>
    <property type="match status" value="1"/>
</dbReference>